<dbReference type="Gene3D" id="1.10.357.10">
    <property type="entry name" value="Tetracycline Repressor, domain 2"/>
    <property type="match status" value="1"/>
</dbReference>
<dbReference type="PRINTS" id="PR00400">
    <property type="entry name" value="TETREPRESSOR"/>
</dbReference>
<dbReference type="SUPFAM" id="SSF46689">
    <property type="entry name" value="Homeodomain-like"/>
    <property type="match status" value="1"/>
</dbReference>
<dbReference type="InterPro" id="IPR009057">
    <property type="entry name" value="Homeodomain-like_sf"/>
</dbReference>
<keyword evidence="2" id="KW-0805">Transcription regulation</keyword>
<dbReference type="InterPro" id="IPR001647">
    <property type="entry name" value="HTH_TetR"/>
</dbReference>
<sequence>MNPPAGSRPRAAGRGGRPAVLSRERIVAAAVEILDAEGLEALTMRRLGTRLDVAAMSLYRHLPNRDALLTALVGHLFAEAVAEPVPAVPWTEALRLFALAYRRTLLAHPDAVPLLATHPVDVDTGLTLLAGLLERFAASGVARQDALTAVQSVGVYVLGHALAQVGRPLGTRPAAPVADPAVAAFYDEWFEAGLLAMVTGFERRLTA</sequence>
<evidence type="ECO:0000256" key="2">
    <source>
        <dbReference type="ARBA" id="ARBA00023015"/>
    </source>
</evidence>
<dbReference type="InterPro" id="IPR036271">
    <property type="entry name" value="Tet_transcr_reg_TetR-rel_C_sf"/>
</dbReference>
<dbReference type="PANTHER" id="PTHR30055:SF151">
    <property type="entry name" value="TRANSCRIPTIONAL REGULATORY PROTEIN"/>
    <property type="match status" value="1"/>
</dbReference>
<dbReference type="PROSITE" id="PS50977">
    <property type="entry name" value="HTH_TETR_2"/>
    <property type="match status" value="1"/>
</dbReference>
<dbReference type="EMBL" id="JBHTCG010000020">
    <property type="protein sequence ID" value="MFC7385617.1"/>
    <property type="molecule type" value="Genomic_DNA"/>
</dbReference>
<gene>
    <name evidence="7" type="ORF">ACFQSB_25655</name>
</gene>
<keyword evidence="3 5" id="KW-0238">DNA-binding</keyword>
<evidence type="ECO:0000256" key="3">
    <source>
        <dbReference type="ARBA" id="ARBA00023125"/>
    </source>
</evidence>
<evidence type="ECO:0000256" key="5">
    <source>
        <dbReference type="PROSITE-ProRule" id="PRU00335"/>
    </source>
</evidence>
<name>A0ABW2P9B7_9ACTN</name>
<accession>A0ABW2P9B7</accession>
<organism evidence="7 8">
    <name type="scientific">Sphaerisporangium rhizosphaerae</name>
    <dbReference type="NCBI Taxonomy" id="2269375"/>
    <lineage>
        <taxon>Bacteria</taxon>
        <taxon>Bacillati</taxon>
        <taxon>Actinomycetota</taxon>
        <taxon>Actinomycetes</taxon>
        <taxon>Streptosporangiales</taxon>
        <taxon>Streptosporangiaceae</taxon>
        <taxon>Sphaerisporangium</taxon>
    </lineage>
</organism>
<proteinExistence type="predicted"/>
<feature type="DNA-binding region" description="H-T-H motif" evidence="5">
    <location>
        <begin position="43"/>
        <end position="62"/>
    </location>
</feature>
<dbReference type="RefSeq" id="WP_380829518.1">
    <property type="nucleotide sequence ID" value="NZ_JBHTCG010000020.1"/>
</dbReference>
<dbReference type="Pfam" id="PF02909">
    <property type="entry name" value="TetR_C_1"/>
    <property type="match status" value="1"/>
</dbReference>
<dbReference type="InterPro" id="IPR004111">
    <property type="entry name" value="Repressor_TetR_C"/>
</dbReference>
<reference evidence="8" key="1">
    <citation type="journal article" date="2019" name="Int. J. Syst. Evol. Microbiol.">
        <title>The Global Catalogue of Microorganisms (GCM) 10K type strain sequencing project: providing services to taxonomists for standard genome sequencing and annotation.</title>
        <authorList>
            <consortium name="The Broad Institute Genomics Platform"/>
            <consortium name="The Broad Institute Genome Sequencing Center for Infectious Disease"/>
            <person name="Wu L."/>
            <person name="Ma J."/>
        </authorList>
    </citation>
    <scope>NUCLEOTIDE SEQUENCE [LARGE SCALE GENOMIC DNA]</scope>
    <source>
        <strain evidence="8">CECT 7649</strain>
    </source>
</reference>
<dbReference type="Proteomes" id="UP001596496">
    <property type="component" value="Unassembled WGS sequence"/>
</dbReference>
<evidence type="ECO:0000256" key="1">
    <source>
        <dbReference type="ARBA" id="ARBA00022491"/>
    </source>
</evidence>
<keyword evidence="8" id="KW-1185">Reference proteome</keyword>
<dbReference type="InterPro" id="IPR050109">
    <property type="entry name" value="HTH-type_TetR-like_transc_reg"/>
</dbReference>
<dbReference type="InterPro" id="IPR003012">
    <property type="entry name" value="Tet_transcr_reg_TetR"/>
</dbReference>
<dbReference type="Pfam" id="PF00440">
    <property type="entry name" value="TetR_N"/>
    <property type="match status" value="1"/>
</dbReference>
<dbReference type="PANTHER" id="PTHR30055">
    <property type="entry name" value="HTH-TYPE TRANSCRIPTIONAL REGULATOR RUTR"/>
    <property type="match status" value="1"/>
</dbReference>
<comment type="caution">
    <text evidence="7">The sequence shown here is derived from an EMBL/GenBank/DDBJ whole genome shotgun (WGS) entry which is preliminary data.</text>
</comment>
<keyword evidence="1" id="KW-0678">Repressor</keyword>
<protein>
    <submittedName>
        <fullName evidence="7">TetR/AcrR family transcriptional regulator C-terminal domain-containing protein</fullName>
    </submittedName>
</protein>
<feature type="domain" description="HTH tetR-type" evidence="6">
    <location>
        <begin position="20"/>
        <end position="80"/>
    </location>
</feature>
<evidence type="ECO:0000313" key="7">
    <source>
        <dbReference type="EMBL" id="MFC7385617.1"/>
    </source>
</evidence>
<dbReference type="SUPFAM" id="SSF48498">
    <property type="entry name" value="Tetracyclin repressor-like, C-terminal domain"/>
    <property type="match status" value="1"/>
</dbReference>
<keyword evidence="4" id="KW-0804">Transcription</keyword>
<evidence type="ECO:0000259" key="6">
    <source>
        <dbReference type="PROSITE" id="PS50977"/>
    </source>
</evidence>
<evidence type="ECO:0000256" key="4">
    <source>
        <dbReference type="ARBA" id="ARBA00023163"/>
    </source>
</evidence>
<evidence type="ECO:0000313" key="8">
    <source>
        <dbReference type="Proteomes" id="UP001596496"/>
    </source>
</evidence>